<name>A0A1G5RAV3_9RHOB</name>
<dbReference type="InterPro" id="IPR036388">
    <property type="entry name" value="WH-like_DNA-bd_sf"/>
</dbReference>
<evidence type="ECO:0000259" key="2">
    <source>
        <dbReference type="Pfam" id="PF01051"/>
    </source>
</evidence>
<dbReference type="STRING" id="1156985.SAMN04488118_111116"/>
<dbReference type="Gene3D" id="1.10.10.10">
    <property type="entry name" value="Winged helix-like DNA-binding domain superfamily/Winged helix DNA-binding domain"/>
    <property type="match status" value="1"/>
</dbReference>
<sequence length="456" mass="51530">MGSFKPEISADCSEIEESHLKQFEGNDQSSAMEQTDIPHTQLTGALRRQSVKKNVAAIHISGKLTLLQRKLSNVLLLNAYDALINKQKHQIDARTLCMMVGYNSNDMETLKQSLRSLAETVAEWDMLDADGKQEWGVSSLLSYAKLSGGVCEYAYSPALAEKLHDPKVFALINLNIQRRFTSGHALALYENCYRFVRTGSTGWWPLDLFRRLMGVEGSAYYESFKHLNAKVIKPAVAEVNKTSNIVLEPEFKKMGRQVAEVRFLIKENPQLAMLDIDDGEGLRQGMVYQRLLAVGVSDRLARQWITEHGETHVAEKLDYLGARKGIESPVRYLSAALRDDYKEEASKPAAPKVDPEVLAQAEAAREEAARMAALREAAKERQRGLRAARLERIRDLAADRSPTQRDADKRLFLSRLEDELERGEFRRAAWSAALLEHEMVEFWEEMLPGSFDDLTL</sequence>
<accession>A0A1G5RAV3</accession>
<feature type="domain" description="Initiator Rep protein WH1" evidence="2">
    <location>
        <begin position="51"/>
        <end position="192"/>
    </location>
</feature>
<evidence type="ECO:0000313" key="4">
    <source>
        <dbReference type="Proteomes" id="UP000198767"/>
    </source>
</evidence>
<dbReference type="EMBL" id="FMWG01000011">
    <property type="protein sequence ID" value="SCZ71197.1"/>
    <property type="molecule type" value="Genomic_DNA"/>
</dbReference>
<dbReference type="AlphaFoldDB" id="A0A1G5RAV3"/>
<dbReference type="Proteomes" id="UP000198767">
    <property type="component" value="Unassembled WGS sequence"/>
</dbReference>
<reference evidence="3 4" key="1">
    <citation type="submission" date="2016-10" db="EMBL/GenBank/DDBJ databases">
        <authorList>
            <person name="de Groot N.N."/>
        </authorList>
    </citation>
    <scope>NUCLEOTIDE SEQUENCE [LARGE SCALE GENOMIC DNA]</scope>
    <source>
        <strain evidence="3 4">U95</strain>
    </source>
</reference>
<dbReference type="SUPFAM" id="SSF46785">
    <property type="entry name" value="Winged helix' DNA-binding domain"/>
    <property type="match status" value="1"/>
</dbReference>
<organism evidence="3 4">
    <name type="scientific">Epibacterium ulvae</name>
    <dbReference type="NCBI Taxonomy" id="1156985"/>
    <lineage>
        <taxon>Bacteria</taxon>
        <taxon>Pseudomonadati</taxon>
        <taxon>Pseudomonadota</taxon>
        <taxon>Alphaproteobacteria</taxon>
        <taxon>Rhodobacterales</taxon>
        <taxon>Roseobacteraceae</taxon>
        <taxon>Epibacterium</taxon>
    </lineage>
</organism>
<dbReference type="GO" id="GO:0003887">
    <property type="term" value="F:DNA-directed DNA polymerase activity"/>
    <property type="evidence" value="ECO:0007669"/>
    <property type="project" value="InterPro"/>
</dbReference>
<dbReference type="InterPro" id="IPR036390">
    <property type="entry name" value="WH_DNA-bd_sf"/>
</dbReference>
<protein>
    <submittedName>
        <fullName evidence="3">Initiator Replication protein</fullName>
    </submittedName>
</protein>
<evidence type="ECO:0000256" key="1">
    <source>
        <dbReference type="ARBA" id="ARBA00038283"/>
    </source>
</evidence>
<proteinExistence type="inferred from homology"/>
<comment type="similarity">
    <text evidence="1">Belongs to the initiator RepB protein family.</text>
</comment>
<dbReference type="Pfam" id="PF01051">
    <property type="entry name" value="Rep3_N"/>
    <property type="match status" value="1"/>
</dbReference>
<dbReference type="Pfam" id="PF21205">
    <property type="entry name" value="Rep3_C"/>
    <property type="match status" value="1"/>
</dbReference>
<gene>
    <name evidence="3" type="ORF">SAMN04488118_111116</name>
</gene>
<evidence type="ECO:0000313" key="3">
    <source>
        <dbReference type="EMBL" id="SCZ71197.1"/>
    </source>
</evidence>
<dbReference type="InterPro" id="IPR000525">
    <property type="entry name" value="Initiator_Rep_WH1"/>
</dbReference>
<keyword evidence="4" id="KW-1185">Reference proteome</keyword>
<dbReference type="GO" id="GO:0006270">
    <property type="term" value="P:DNA replication initiation"/>
    <property type="evidence" value="ECO:0007669"/>
    <property type="project" value="InterPro"/>
</dbReference>